<sequence length="60" mass="7061">MVVLNNKYSGVNMEHHHLMHHRHSLSVQGRCWRNFDAGISPIMARGFVCKCTRKKREERA</sequence>
<reference evidence="2" key="1">
    <citation type="journal article" date="2014" name="Nat. Genet.">
        <title>Genome of the human hookworm Necator americanus.</title>
        <authorList>
            <person name="Tang Y.T."/>
            <person name="Gao X."/>
            <person name="Rosa B.A."/>
            <person name="Abubucker S."/>
            <person name="Hallsworth-Pepin K."/>
            <person name="Martin J."/>
            <person name="Tyagi R."/>
            <person name="Heizer E."/>
            <person name="Zhang X."/>
            <person name="Bhonagiri-Palsikar V."/>
            <person name="Minx P."/>
            <person name="Warren W.C."/>
            <person name="Wang Q."/>
            <person name="Zhan B."/>
            <person name="Hotez P.J."/>
            <person name="Sternberg P.W."/>
            <person name="Dougall A."/>
            <person name="Gaze S.T."/>
            <person name="Mulvenna J."/>
            <person name="Sotillo J."/>
            <person name="Ranganathan S."/>
            <person name="Rabelo E.M."/>
            <person name="Wilson R.K."/>
            <person name="Felgner P.L."/>
            <person name="Bethony J."/>
            <person name="Hawdon J.M."/>
            <person name="Gasser R.B."/>
            <person name="Loukas A."/>
            <person name="Mitreva M."/>
        </authorList>
    </citation>
    <scope>NUCLEOTIDE SEQUENCE [LARGE SCALE GENOMIC DNA]</scope>
</reference>
<gene>
    <name evidence="1" type="ORF">NECAME_09719</name>
</gene>
<proteinExistence type="predicted"/>
<dbReference type="KEGG" id="nai:NECAME_09719"/>
<dbReference type="EMBL" id="KI659403">
    <property type="protein sequence ID" value="ETN79633.1"/>
    <property type="molecule type" value="Genomic_DNA"/>
</dbReference>
<dbReference type="AlphaFoldDB" id="W2TCQ9"/>
<evidence type="ECO:0000313" key="1">
    <source>
        <dbReference type="EMBL" id="ETN79633.1"/>
    </source>
</evidence>
<accession>W2TCQ9</accession>
<protein>
    <submittedName>
        <fullName evidence="1">Uncharacterized protein</fullName>
    </submittedName>
</protein>
<evidence type="ECO:0000313" key="2">
    <source>
        <dbReference type="Proteomes" id="UP000053676"/>
    </source>
</evidence>
<organism evidence="1 2">
    <name type="scientific">Necator americanus</name>
    <name type="common">Human hookworm</name>
    <dbReference type="NCBI Taxonomy" id="51031"/>
    <lineage>
        <taxon>Eukaryota</taxon>
        <taxon>Metazoa</taxon>
        <taxon>Ecdysozoa</taxon>
        <taxon>Nematoda</taxon>
        <taxon>Chromadorea</taxon>
        <taxon>Rhabditida</taxon>
        <taxon>Rhabditina</taxon>
        <taxon>Rhabditomorpha</taxon>
        <taxon>Strongyloidea</taxon>
        <taxon>Ancylostomatidae</taxon>
        <taxon>Bunostominae</taxon>
        <taxon>Necator</taxon>
    </lineage>
</organism>
<name>W2TCQ9_NECAM</name>
<dbReference type="Proteomes" id="UP000053676">
    <property type="component" value="Unassembled WGS sequence"/>
</dbReference>
<keyword evidence="2" id="KW-1185">Reference proteome</keyword>